<dbReference type="InParanoid" id="A0A2I2YBP8"/>
<dbReference type="AlphaFoldDB" id="A0A2I2YBP8"/>
<evidence type="ECO:0000256" key="1">
    <source>
        <dbReference type="SAM" id="MobiDB-lite"/>
    </source>
</evidence>
<feature type="region of interest" description="Disordered" evidence="1">
    <location>
        <begin position="1"/>
        <end position="23"/>
    </location>
</feature>
<evidence type="ECO:0000313" key="2">
    <source>
        <dbReference type="Ensembl" id="ENSGGOP00000032333.1"/>
    </source>
</evidence>
<proteinExistence type="predicted"/>
<dbReference type="Bgee" id="ENSGGOG00000036323">
    <property type="expression patterns" value="Expressed in cerebellum and 1 other cell type or tissue"/>
</dbReference>
<reference evidence="2" key="4">
    <citation type="submission" date="2025-09" db="UniProtKB">
        <authorList>
            <consortium name="Ensembl"/>
        </authorList>
    </citation>
    <scope>IDENTIFICATION</scope>
</reference>
<evidence type="ECO:0000313" key="3">
    <source>
        <dbReference type="Proteomes" id="UP000001519"/>
    </source>
</evidence>
<reference evidence="2 3" key="2">
    <citation type="journal article" date="2012" name="Nature">
        <title>Insights into hominid evolution from the gorilla genome sequence.</title>
        <authorList>
            <person name="Scally A."/>
            <person name="Dutheil J.Y."/>
            <person name="Hillier L.W."/>
            <person name="Jordan G.E."/>
            <person name="Goodhead I."/>
            <person name="Herrero J."/>
            <person name="Hobolth A."/>
            <person name="Lappalainen T."/>
            <person name="Mailund T."/>
            <person name="Marques-Bonet T."/>
            <person name="McCarthy S."/>
            <person name="Montgomery S.H."/>
            <person name="Schwalie P.C."/>
            <person name="Tang Y.A."/>
            <person name="Ward M.C."/>
            <person name="Xue Y."/>
            <person name="Yngvadottir B."/>
            <person name="Alkan C."/>
            <person name="Andersen L.N."/>
            <person name="Ayub Q."/>
            <person name="Ball E.V."/>
            <person name="Beal K."/>
            <person name="Bradley B.J."/>
            <person name="Chen Y."/>
            <person name="Clee C.M."/>
            <person name="Fitzgerald S."/>
            <person name="Graves T.A."/>
            <person name="Gu Y."/>
            <person name="Heath P."/>
            <person name="Heger A."/>
            <person name="Karakoc E."/>
            <person name="Kolb-Kokocinski A."/>
            <person name="Laird G.K."/>
            <person name="Lunter G."/>
            <person name="Meader S."/>
            <person name="Mort M."/>
            <person name="Mullikin J.C."/>
            <person name="Munch K."/>
            <person name="O'Connor T.D."/>
            <person name="Phillips A.D."/>
            <person name="Prado-Martinez J."/>
            <person name="Rogers A.S."/>
            <person name="Sajjadian S."/>
            <person name="Schmidt D."/>
            <person name="Shaw K."/>
            <person name="Simpson J.T."/>
            <person name="Stenson P.D."/>
            <person name="Turner D.J."/>
            <person name="Vigilant L."/>
            <person name="Vilella A.J."/>
            <person name="Whitener W."/>
            <person name="Zhu B."/>
            <person name="Cooper D.N."/>
            <person name="de Jong P."/>
            <person name="Dermitzakis E.T."/>
            <person name="Eichler E.E."/>
            <person name="Flicek P."/>
            <person name="Goldman N."/>
            <person name="Mundy N.I."/>
            <person name="Ning Z."/>
            <person name="Odom D.T."/>
            <person name="Ponting C.P."/>
            <person name="Quail M.A."/>
            <person name="Ryder O.A."/>
            <person name="Searle S.M."/>
            <person name="Warren W.C."/>
            <person name="Wilson R.K."/>
            <person name="Schierup M.H."/>
            <person name="Rogers J."/>
            <person name="Tyler-Smith C."/>
            <person name="Durbin R."/>
        </authorList>
    </citation>
    <scope>NUCLEOTIDE SEQUENCE [LARGE SCALE GENOMIC DNA]</scope>
</reference>
<organism evidence="2 3">
    <name type="scientific">Gorilla gorilla gorilla</name>
    <name type="common">Western lowland gorilla</name>
    <dbReference type="NCBI Taxonomy" id="9595"/>
    <lineage>
        <taxon>Eukaryota</taxon>
        <taxon>Metazoa</taxon>
        <taxon>Chordata</taxon>
        <taxon>Craniata</taxon>
        <taxon>Vertebrata</taxon>
        <taxon>Euteleostomi</taxon>
        <taxon>Mammalia</taxon>
        <taxon>Eutheria</taxon>
        <taxon>Euarchontoglires</taxon>
        <taxon>Primates</taxon>
        <taxon>Haplorrhini</taxon>
        <taxon>Catarrhini</taxon>
        <taxon>Hominidae</taxon>
        <taxon>Gorilla</taxon>
    </lineage>
</organism>
<accession>A0A2I2YBP8</accession>
<dbReference type="GeneTree" id="ENSGT00910000147579"/>
<name>A0A2I2YBP8_GORGO</name>
<dbReference type="Ensembl" id="ENSGGOT00000050922.1">
    <property type="protein sequence ID" value="ENSGGOP00000032333.1"/>
    <property type="gene ID" value="ENSGGOG00000036323.1"/>
</dbReference>
<dbReference type="EMBL" id="CABD030094428">
    <property type="status" value="NOT_ANNOTATED_CDS"/>
    <property type="molecule type" value="Genomic_DNA"/>
</dbReference>
<feature type="compositionally biased region" description="Gly residues" evidence="1">
    <location>
        <begin position="1"/>
        <end position="15"/>
    </location>
</feature>
<keyword evidence="3" id="KW-1185">Reference proteome</keyword>
<protein>
    <submittedName>
        <fullName evidence="2">Uncharacterized protein</fullName>
    </submittedName>
</protein>
<reference evidence="3" key="1">
    <citation type="submission" date="2011-05" db="EMBL/GenBank/DDBJ databases">
        <title>Insights into the evolution of the great apes provided by the gorilla genome.</title>
        <authorList>
            <person name="Scally A."/>
        </authorList>
    </citation>
    <scope>NUCLEOTIDE SEQUENCE [LARGE SCALE GENOMIC DNA]</scope>
</reference>
<sequence length="53" mass="5584">AATGGQLCGGAGRGAGRAVDDHHHLHHTLPAKRVLQCHRHLLQGRPHVVPSCP</sequence>
<dbReference type="Proteomes" id="UP000001519">
    <property type="component" value="Chromosome 14"/>
</dbReference>
<reference evidence="2" key="3">
    <citation type="submission" date="2025-08" db="UniProtKB">
        <authorList>
            <consortium name="Ensembl"/>
        </authorList>
    </citation>
    <scope>IDENTIFICATION</scope>
</reference>